<comment type="pathway">
    <text evidence="18 19">Isoprenoid biosynthesis; isopentenyl diphosphate biosynthesis via mevalonate pathway; isopentenyl diphosphate from (R)-mevalonate: step 1/3.</text>
</comment>
<keyword evidence="16 19" id="KW-0753">Steroid metabolism</keyword>
<organism evidence="22 23">
    <name type="scientific">Diutina rugosa</name>
    <name type="common">Yeast</name>
    <name type="synonym">Candida rugosa</name>
    <dbReference type="NCBI Taxonomy" id="5481"/>
    <lineage>
        <taxon>Eukaryota</taxon>
        <taxon>Fungi</taxon>
        <taxon>Dikarya</taxon>
        <taxon>Ascomycota</taxon>
        <taxon>Saccharomycotina</taxon>
        <taxon>Pichiomycetes</taxon>
        <taxon>Debaryomycetaceae</taxon>
        <taxon>Diutina</taxon>
    </lineage>
</organism>
<evidence type="ECO:0000256" key="17">
    <source>
        <dbReference type="ARBA" id="ARBA00029310"/>
    </source>
</evidence>
<evidence type="ECO:0000256" key="8">
    <source>
        <dbReference type="ARBA" id="ARBA00022741"/>
    </source>
</evidence>
<accession>A0A642ULR9</accession>
<evidence type="ECO:0000256" key="15">
    <source>
        <dbReference type="ARBA" id="ARBA00023166"/>
    </source>
</evidence>
<keyword evidence="5 19" id="KW-0444">Lipid biosynthesis</keyword>
<keyword evidence="14 19" id="KW-0443">Lipid metabolism</keyword>
<dbReference type="GO" id="GO:0046872">
    <property type="term" value="F:metal ion binding"/>
    <property type="evidence" value="ECO:0007669"/>
    <property type="project" value="UniProtKB-KW"/>
</dbReference>
<evidence type="ECO:0000256" key="2">
    <source>
        <dbReference type="ARBA" id="ARBA00006495"/>
    </source>
</evidence>
<comment type="caution">
    <text evidence="22">The sequence shown here is derived from an EMBL/GenBank/DDBJ whole genome shotgun (WGS) entry which is preliminary data.</text>
</comment>
<protein>
    <recommendedName>
        <fullName evidence="3 19">Mevalonate kinase</fullName>
        <shortName evidence="19">MK</shortName>
        <ecNumber evidence="3 19">2.7.1.36</ecNumber>
    </recommendedName>
</protein>
<comment type="function">
    <text evidence="19">Mevalonate kinase; part of the second module of ergosterol biosynthesis pathway that includes the middle steps of the pathway. The second module is carried out in the vacuole and involves the formation of farnesyl diphosphate, which is also an important intermediate in the biosynthesis of ubiquinone, dolichol, heme and prenylated proteins.</text>
</comment>
<dbReference type="RefSeq" id="XP_034011371.1">
    <property type="nucleotide sequence ID" value="XM_034156595.1"/>
</dbReference>
<dbReference type="GO" id="GO:0004496">
    <property type="term" value="F:mevalonate kinase activity"/>
    <property type="evidence" value="ECO:0007669"/>
    <property type="project" value="UniProtKB-EC"/>
</dbReference>
<dbReference type="FunFam" id="3.30.70.890:FF:000003">
    <property type="entry name" value="Mevalonate kinase"/>
    <property type="match status" value="1"/>
</dbReference>
<dbReference type="InterPro" id="IPR006203">
    <property type="entry name" value="GHMP_knse_ATP-bd_CS"/>
</dbReference>
<dbReference type="PANTHER" id="PTHR43290:SF2">
    <property type="entry name" value="MEVALONATE KINASE"/>
    <property type="match status" value="1"/>
</dbReference>
<dbReference type="SUPFAM" id="SSF55060">
    <property type="entry name" value="GHMP Kinase, C-terminal domain"/>
    <property type="match status" value="1"/>
</dbReference>
<dbReference type="EC" id="2.7.1.36" evidence="3 19"/>
<dbReference type="PROSITE" id="PS00627">
    <property type="entry name" value="GHMP_KINASES_ATP"/>
    <property type="match status" value="1"/>
</dbReference>
<reference evidence="22 23" key="1">
    <citation type="submission" date="2019-07" db="EMBL/GenBank/DDBJ databases">
        <title>Genome assembly of two rare yeast pathogens: Diutina rugosa and Trichomonascus ciferrii.</title>
        <authorList>
            <person name="Mixao V."/>
            <person name="Saus E."/>
            <person name="Hansen A."/>
            <person name="Lass-Flor C."/>
            <person name="Gabaldon T."/>
        </authorList>
    </citation>
    <scope>NUCLEOTIDE SEQUENCE [LARGE SCALE GENOMIC DNA]</scope>
    <source>
        <strain evidence="22 23">CBS 613</strain>
    </source>
</reference>
<evidence type="ECO:0000256" key="7">
    <source>
        <dbReference type="ARBA" id="ARBA00022723"/>
    </source>
</evidence>
<dbReference type="Pfam" id="PF00288">
    <property type="entry name" value="GHMP_kinases_N"/>
    <property type="match status" value="1"/>
</dbReference>
<evidence type="ECO:0000256" key="5">
    <source>
        <dbReference type="ARBA" id="ARBA00022516"/>
    </source>
</evidence>
<evidence type="ECO:0000256" key="12">
    <source>
        <dbReference type="ARBA" id="ARBA00022955"/>
    </source>
</evidence>
<evidence type="ECO:0000256" key="6">
    <source>
        <dbReference type="ARBA" id="ARBA00022679"/>
    </source>
</evidence>
<dbReference type="InterPro" id="IPR020568">
    <property type="entry name" value="Ribosomal_Su5_D2-typ_SF"/>
</dbReference>
<evidence type="ECO:0000256" key="19">
    <source>
        <dbReference type="RuleBase" id="RU363087"/>
    </source>
</evidence>
<keyword evidence="10 19" id="KW-0067">ATP-binding</keyword>
<dbReference type="Gene3D" id="3.30.230.10">
    <property type="match status" value="1"/>
</dbReference>
<evidence type="ECO:0000313" key="23">
    <source>
        <dbReference type="Proteomes" id="UP000449547"/>
    </source>
</evidence>
<evidence type="ECO:0000256" key="1">
    <source>
        <dbReference type="ARBA" id="ARBA00004496"/>
    </source>
</evidence>
<dbReference type="NCBIfam" id="TIGR00549">
    <property type="entry name" value="mevalon_kin"/>
    <property type="match status" value="1"/>
</dbReference>
<dbReference type="Pfam" id="PF08544">
    <property type="entry name" value="GHMP_kinases_C"/>
    <property type="match status" value="1"/>
</dbReference>
<keyword evidence="9 19" id="KW-0418">Kinase</keyword>
<evidence type="ECO:0000256" key="14">
    <source>
        <dbReference type="ARBA" id="ARBA00023098"/>
    </source>
</evidence>
<dbReference type="InterPro" id="IPR036554">
    <property type="entry name" value="GHMP_kinase_C_sf"/>
</dbReference>
<evidence type="ECO:0000256" key="18">
    <source>
        <dbReference type="ARBA" id="ARBA00029438"/>
    </source>
</evidence>
<proteinExistence type="inferred from homology"/>
<dbReference type="PRINTS" id="PR00959">
    <property type="entry name" value="MEVGALKINASE"/>
</dbReference>
<keyword evidence="8 19" id="KW-0547">Nucleotide-binding</keyword>
<evidence type="ECO:0000259" key="21">
    <source>
        <dbReference type="Pfam" id="PF08544"/>
    </source>
</evidence>
<comment type="subcellular location">
    <subcellularLocation>
        <location evidence="1 19">Cytoplasm</location>
    </subcellularLocation>
</comment>
<evidence type="ECO:0000259" key="20">
    <source>
        <dbReference type="Pfam" id="PF00288"/>
    </source>
</evidence>
<dbReference type="Gene3D" id="3.30.70.890">
    <property type="entry name" value="GHMP kinase, C-terminal domain"/>
    <property type="match status" value="1"/>
</dbReference>
<dbReference type="VEuPathDB" id="FungiDB:DIURU_003794"/>
<keyword evidence="12 19" id="KW-0752">Steroid biosynthesis</keyword>
<dbReference type="PANTHER" id="PTHR43290">
    <property type="entry name" value="MEVALONATE KINASE"/>
    <property type="match status" value="1"/>
</dbReference>
<dbReference type="GO" id="GO:0019287">
    <property type="term" value="P:isopentenyl diphosphate biosynthetic process, mevalonate pathway"/>
    <property type="evidence" value="ECO:0007669"/>
    <property type="project" value="UniProtKB-UniPathway"/>
</dbReference>
<comment type="catalytic activity">
    <reaction evidence="17">
        <text>(R)-mevalonate + ATP = (R)-5-phosphomevalonate + ADP + H(+)</text>
        <dbReference type="Rhea" id="RHEA:17065"/>
        <dbReference type="ChEBI" id="CHEBI:15378"/>
        <dbReference type="ChEBI" id="CHEBI:30616"/>
        <dbReference type="ChEBI" id="CHEBI:36464"/>
        <dbReference type="ChEBI" id="CHEBI:58146"/>
        <dbReference type="ChEBI" id="CHEBI:456216"/>
        <dbReference type="EC" id="2.7.1.36"/>
    </reaction>
    <physiologicalReaction direction="left-to-right" evidence="17">
        <dbReference type="Rhea" id="RHEA:17066"/>
    </physiologicalReaction>
</comment>
<dbReference type="InterPro" id="IPR014721">
    <property type="entry name" value="Ribsml_uS5_D2-typ_fold_subgr"/>
</dbReference>
<evidence type="ECO:0000256" key="10">
    <source>
        <dbReference type="ARBA" id="ARBA00022840"/>
    </source>
</evidence>
<dbReference type="OrthoDB" id="1652964at2759"/>
<evidence type="ECO:0000256" key="16">
    <source>
        <dbReference type="ARBA" id="ARBA00023221"/>
    </source>
</evidence>
<evidence type="ECO:0000256" key="9">
    <source>
        <dbReference type="ARBA" id="ARBA00022777"/>
    </source>
</evidence>
<evidence type="ECO:0000256" key="4">
    <source>
        <dbReference type="ARBA" id="ARBA00022490"/>
    </source>
</evidence>
<evidence type="ECO:0000313" key="22">
    <source>
        <dbReference type="EMBL" id="KAA8900371.1"/>
    </source>
</evidence>
<keyword evidence="6 19" id="KW-0808">Transferase</keyword>
<dbReference type="OMA" id="LMDFNHG"/>
<dbReference type="GeneID" id="54782445"/>
<keyword evidence="4 19" id="KW-0963">Cytoplasm</keyword>
<gene>
    <name evidence="22" type="ORF">DIURU_003794</name>
</gene>
<evidence type="ECO:0000256" key="13">
    <source>
        <dbReference type="ARBA" id="ARBA00023011"/>
    </source>
</evidence>
<dbReference type="InterPro" id="IPR013750">
    <property type="entry name" value="GHMP_kinase_C_dom"/>
</dbReference>
<dbReference type="InterPro" id="IPR006205">
    <property type="entry name" value="Mev_gal_kin"/>
</dbReference>
<keyword evidence="15 19" id="KW-1207">Sterol metabolism</keyword>
<sequence>MEPFVVSAPGKVIIFGEHSAVYSKPAIAAALDLRCYLLVTPSADTDVIRLEFADIDLVHQWAKHTLPWDKIAPFVEKDDHGRPKPTKELVPEIQAILSQMLGDMDSNLHFIACHCFLYMYCQLADPELPGLTFQIRSTLPIGAGLGSSASTAVCMASAFAVLGGHVSKASLKATDKATSESDEAEYINDWSFVGEMCFHGNPSGIDNAVATFGGAVMFQRKTNEPSVRTAMRNFPPLKLLLTNTKVPRSTAELVAGVGRIHATYPKTALSVLDAMDSLATEAYHIMIQPYVKAEDRQTLRELVNINHGLLVALGVSHPSLEQIKMIGDYHKIGATKLTGAGGGGCAITLVNDDTDEDTIAKVMTEFESHGFETFETSLGGKGVGCLAYTDVDEGDRARVFSSENFSGYKTREQVQQGVGNHPNWKYW</sequence>
<comment type="similarity">
    <text evidence="2 19">Belongs to the GHMP kinase family. Mevalonate kinase subfamily.</text>
</comment>
<dbReference type="EMBL" id="SWFT01000112">
    <property type="protein sequence ID" value="KAA8900371.1"/>
    <property type="molecule type" value="Genomic_DNA"/>
</dbReference>
<dbReference type="AlphaFoldDB" id="A0A642ULR9"/>
<dbReference type="GO" id="GO:0005829">
    <property type="term" value="C:cytosol"/>
    <property type="evidence" value="ECO:0007669"/>
    <property type="project" value="TreeGrafter"/>
</dbReference>
<keyword evidence="23" id="KW-1185">Reference proteome</keyword>
<feature type="domain" description="GHMP kinase N-terminal" evidence="20">
    <location>
        <begin position="124"/>
        <end position="214"/>
    </location>
</feature>
<feature type="domain" description="GHMP kinase C-terminal" evidence="21">
    <location>
        <begin position="289"/>
        <end position="365"/>
    </location>
</feature>
<evidence type="ECO:0000256" key="11">
    <source>
        <dbReference type="ARBA" id="ARBA00022842"/>
    </source>
</evidence>
<dbReference type="GO" id="GO:0006696">
    <property type="term" value="P:ergosterol biosynthetic process"/>
    <property type="evidence" value="ECO:0007669"/>
    <property type="project" value="TreeGrafter"/>
</dbReference>
<dbReference type="Proteomes" id="UP000449547">
    <property type="component" value="Unassembled WGS sequence"/>
</dbReference>
<evidence type="ECO:0000256" key="3">
    <source>
        <dbReference type="ARBA" id="ARBA00012103"/>
    </source>
</evidence>
<keyword evidence="11" id="KW-0460">Magnesium</keyword>
<keyword evidence="7" id="KW-0479">Metal-binding</keyword>
<keyword evidence="13 19" id="KW-0756">Sterol biosynthesis</keyword>
<dbReference type="GO" id="GO:0005524">
    <property type="term" value="F:ATP binding"/>
    <property type="evidence" value="ECO:0007669"/>
    <property type="project" value="UniProtKB-KW"/>
</dbReference>
<name>A0A642ULR9_DIURU</name>
<dbReference type="UniPathway" id="UPA00057">
    <property type="reaction ID" value="UER00098"/>
</dbReference>
<dbReference type="InterPro" id="IPR006204">
    <property type="entry name" value="GHMP_kinase_N_dom"/>
</dbReference>
<dbReference type="SUPFAM" id="SSF54211">
    <property type="entry name" value="Ribosomal protein S5 domain 2-like"/>
    <property type="match status" value="1"/>
</dbReference>